<dbReference type="HAMAP" id="MF_00096">
    <property type="entry name" value="MutS"/>
    <property type="match status" value="1"/>
</dbReference>
<dbReference type="AlphaFoldDB" id="A0A7W8E7U2"/>
<evidence type="ECO:0000313" key="14">
    <source>
        <dbReference type="Proteomes" id="UP000584867"/>
    </source>
</evidence>
<dbReference type="SUPFAM" id="SSF52540">
    <property type="entry name" value="P-loop containing nucleoside triphosphate hydrolases"/>
    <property type="match status" value="1"/>
</dbReference>
<evidence type="ECO:0000256" key="9">
    <source>
        <dbReference type="HAMAP-Rule" id="MF_00096"/>
    </source>
</evidence>
<dbReference type="GO" id="GO:0003684">
    <property type="term" value="F:damaged DNA binding"/>
    <property type="evidence" value="ECO:0007669"/>
    <property type="project" value="UniProtKB-UniRule"/>
</dbReference>
<dbReference type="Pfam" id="PF05188">
    <property type="entry name" value="MutS_II"/>
    <property type="match status" value="1"/>
</dbReference>
<dbReference type="Pfam" id="PF05190">
    <property type="entry name" value="MutS_IV"/>
    <property type="match status" value="1"/>
</dbReference>
<feature type="binding site" evidence="9">
    <location>
        <begin position="668"/>
        <end position="675"/>
    </location>
    <ligand>
        <name>ATP</name>
        <dbReference type="ChEBI" id="CHEBI:30616"/>
    </ligand>
</feature>
<evidence type="ECO:0000256" key="6">
    <source>
        <dbReference type="ARBA" id="ARBA00023125"/>
    </source>
</evidence>
<dbReference type="InterPro" id="IPR007696">
    <property type="entry name" value="DNA_mismatch_repair_MutS_core"/>
</dbReference>
<dbReference type="InterPro" id="IPR036678">
    <property type="entry name" value="MutS_con_dom_sf"/>
</dbReference>
<dbReference type="InterPro" id="IPR045076">
    <property type="entry name" value="MutS"/>
</dbReference>
<sequence length="915" mass="100027">MATTNEITNEAGLTPVMRQFRTAKDAHPDALLFFRMGDFYELFYDDAIVAARELQLTLTARDKSKSVPMCGVPYHSAGPYLQRLLRLGYRVALCEQMEDPKATKTIVRREVTRVLTPGTALDPSLAASESQWLASVAGVGAAAAACVGVAAIDLSTGEFRATEFTGANAWALALDELARLRPAELIFSRGPGGFGAKTTQSVRQTSLRESDAPDETETKEESAPADIGGARTEVEEWVFNEEYAVPLLRQQLRVHSLDGLGLGNHAAAAVAAGAIVHYLRTTKQGALEHLDTLRYYEKRDSLELDAVSVRNLELVDPLFSSEGPKTTLFYTLDACCTPMGKRLLRAQLLRPMQSLAEINERLAAVGEAAGDIRRREGLRRAMDSLLDLERLLGRVSLDSAGPREVVGLGATLARLPGLRVAVAEFAATSPSGRWAFLATKLDTLDDLNEMIARTLVEEPPISLSDSGAIREGIDAELDELRGLSTSGRQRIAAIEERERARTGIGSLKVRFNSVFGYYLEVTKANAKSVPADYERKQTLVNAERFTTPELKELETKILTAQERSGEIERRIFSELRRQLLTNAVRVRETARRVAEIDLLGCFAHLAAMRGWVKPQVDASEVLEFVSARHPVVEQRLEESGGGRFIPNSLYLEAAGGEANGPSLLLITGPNMGGKSTYLRQAALLVIMAQCGCFVPAERMRLGLVDRVYTRIGASDNVARGRSTFMVEMTETAAILNTATARSLVLLDEMGRGTATYDGLSLAWATVEHLHNDIGARTLFATHYHELTLLADRLARLQNVRVTVRESGGGIVFLHTVEAGAANKSYGIEVARLAGLPGAVIERARAVLRVHERAESQQIREAAPVAEREASMQMTMFTPLSQRIVDRIEQTDVDGLTPREALQLLAELQRELKGSA</sequence>
<organism evidence="13 14">
    <name type="scientific">Granulicella mallensis</name>
    <dbReference type="NCBI Taxonomy" id="940614"/>
    <lineage>
        <taxon>Bacteria</taxon>
        <taxon>Pseudomonadati</taxon>
        <taxon>Acidobacteriota</taxon>
        <taxon>Terriglobia</taxon>
        <taxon>Terriglobales</taxon>
        <taxon>Acidobacteriaceae</taxon>
        <taxon>Granulicella</taxon>
    </lineage>
</organism>
<keyword evidence="7 9" id="KW-0234">DNA repair</keyword>
<dbReference type="SUPFAM" id="SSF53150">
    <property type="entry name" value="DNA repair protein MutS, domain II"/>
    <property type="match status" value="1"/>
</dbReference>
<dbReference type="InterPro" id="IPR005748">
    <property type="entry name" value="DNA_mismatch_repair_MutS"/>
</dbReference>
<dbReference type="InterPro" id="IPR027417">
    <property type="entry name" value="P-loop_NTPase"/>
</dbReference>
<keyword evidence="4 9" id="KW-0227">DNA damage</keyword>
<proteinExistence type="inferred from homology"/>
<dbReference type="GO" id="GO:0030983">
    <property type="term" value="F:mismatched DNA binding"/>
    <property type="evidence" value="ECO:0007669"/>
    <property type="project" value="InterPro"/>
</dbReference>
<dbReference type="SMART" id="SM00533">
    <property type="entry name" value="MUTSd"/>
    <property type="match status" value="1"/>
</dbReference>
<evidence type="ECO:0000256" key="11">
    <source>
        <dbReference type="SAM" id="MobiDB-lite"/>
    </source>
</evidence>
<dbReference type="InterPro" id="IPR000432">
    <property type="entry name" value="DNA_mismatch_repair_MutS_C"/>
</dbReference>
<dbReference type="NCBIfam" id="NF003810">
    <property type="entry name" value="PRK05399.1"/>
    <property type="match status" value="1"/>
</dbReference>
<dbReference type="Pfam" id="PF00488">
    <property type="entry name" value="MutS_V"/>
    <property type="match status" value="1"/>
</dbReference>
<dbReference type="InterPro" id="IPR007860">
    <property type="entry name" value="DNA_mmatch_repair_MutS_con_dom"/>
</dbReference>
<reference evidence="13 14" key="1">
    <citation type="submission" date="2020-08" db="EMBL/GenBank/DDBJ databases">
        <title>Genomic Encyclopedia of Type Strains, Phase IV (KMG-V): Genome sequencing to study the core and pangenomes of soil and plant-associated prokaryotes.</title>
        <authorList>
            <person name="Whitman W."/>
        </authorList>
    </citation>
    <scope>NUCLEOTIDE SEQUENCE [LARGE SCALE GENOMIC DNA]</scope>
    <source>
        <strain evidence="13 14">X5P3</strain>
    </source>
</reference>
<dbReference type="Proteomes" id="UP000584867">
    <property type="component" value="Unassembled WGS sequence"/>
</dbReference>
<dbReference type="PANTHER" id="PTHR11361:SF34">
    <property type="entry name" value="DNA MISMATCH REPAIR PROTEIN MSH1, MITOCHONDRIAL"/>
    <property type="match status" value="1"/>
</dbReference>
<keyword evidence="3 9" id="KW-0547">Nucleotide-binding</keyword>
<evidence type="ECO:0000259" key="12">
    <source>
        <dbReference type="PROSITE" id="PS00486"/>
    </source>
</evidence>
<accession>A0A7W8E7U2</accession>
<evidence type="ECO:0000256" key="3">
    <source>
        <dbReference type="ARBA" id="ARBA00022741"/>
    </source>
</evidence>
<dbReference type="RefSeq" id="WP_184252308.1">
    <property type="nucleotide sequence ID" value="NZ_JACHIO010000001.1"/>
</dbReference>
<dbReference type="Gene3D" id="1.10.1420.10">
    <property type="match status" value="2"/>
</dbReference>
<evidence type="ECO:0000256" key="10">
    <source>
        <dbReference type="RuleBase" id="RU003756"/>
    </source>
</evidence>
<dbReference type="InterPro" id="IPR036187">
    <property type="entry name" value="DNA_mismatch_repair_MutS_sf"/>
</dbReference>
<dbReference type="GO" id="GO:0005829">
    <property type="term" value="C:cytosol"/>
    <property type="evidence" value="ECO:0007669"/>
    <property type="project" value="TreeGrafter"/>
</dbReference>
<dbReference type="NCBIfam" id="TIGR01070">
    <property type="entry name" value="mutS1"/>
    <property type="match status" value="1"/>
</dbReference>
<comment type="similarity">
    <text evidence="1 9 10">Belongs to the DNA mismatch repair MutS family.</text>
</comment>
<dbReference type="PROSITE" id="PS00486">
    <property type="entry name" value="DNA_MISMATCH_REPAIR_2"/>
    <property type="match status" value="1"/>
</dbReference>
<dbReference type="GO" id="GO:0005524">
    <property type="term" value="F:ATP binding"/>
    <property type="evidence" value="ECO:0007669"/>
    <property type="project" value="UniProtKB-UniRule"/>
</dbReference>
<dbReference type="SUPFAM" id="SSF48334">
    <property type="entry name" value="DNA repair protein MutS, domain III"/>
    <property type="match status" value="1"/>
</dbReference>
<dbReference type="GO" id="GO:0140664">
    <property type="term" value="F:ATP-dependent DNA damage sensor activity"/>
    <property type="evidence" value="ECO:0007669"/>
    <property type="project" value="InterPro"/>
</dbReference>
<dbReference type="SUPFAM" id="SSF55271">
    <property type="entry name" value="DNA repair protein MutS, domain I"/>
    <property type="match status" value="1"/>
</dbReference>
<evidence type="ECO:0000256" key="7">
    <source>
        <dbReference type="ARBA" id="ARBA00023204"/>
    </source>
</evidence>
<dbReference type="InterPro" id="IPR017261">
    <property type="entry name" value="DNA_mismatch_repair_MutS/MSH"/>
</dbReference>
<dbReference type="Pfam" id="PF05192">
    <property type="entry name" value="MutS_III"/>
    <property type="match status" value="1"/>
</dbReference>
<dbReference type="Gene3D" id="3.30.420.110">
    <property type="entry name" value="MutS, connector domain"/>
    <property type="match status" value="1"/>
</dbReference>
<name>A0A7W8E7U2_9BACT</name>
<evidence type="ECO:0000256" key="2">
    <source>
        <dbReference type="ARBA" id="ARBA00021982"/>
    </source>
</evidence>
<evidence type="ECO:0000256" key="5">
    <source>
        <dbReference type="ARBA" id="ARBA00022840"/>
    </source>
</evidence>
<dbReference type="FunFam" id="3.40.1170.10:FF:000001">
    <property type="entry name" value="DNA mismatch repair protein MutS"/>
    <property type="match status" value="1"/>
</dbReference>
<keyword evidence="6 9" id="KW-0238">DNA-binding</keyword>
<dbReference type="CDD" id="cd03284">
    <property type="entry name" value="ABC_MutS1"/>
    <property type="match status" value="1"/>
</dbReference>
<comment type="caution">
    <text evidence="13">The sequence shown here is derived from an EMBL/GenBank/DDBJ whole genome shotgun (WGS) entry which is preliminary data.</text>
</comment>
<protein>
    <recommendedName>
        <fullName evidence="2 9">DNA mismatch repair protein MutS</fullName>
    </recommendedName>
</protein>
<feature type="domain" description="DNA mismatch repair proteins mutS family" evidence="12">
    <location>
        <begin position="742"/>
        <end position="758"/>
    </location>
</feature>
<feature type="region of interest" description="Disordered" evidence="11">
    <location>
        <begin position="195"/>
        <end position="227"/>
    </location>
</feature>
<dbReference type="InterPro" id="IPR016151">
    <property type="entry name" value="DNA_mismatch_repair_MutS_N"/>
</dbReference>
<dbReference type="SMART" id="SM00534">
    <property type="entry name" value="MUTSac"/>
    <property type="match status" value="1"/>
</dbReference>
<evidence type="ECO:0000313" key="13">
    <source>
        <dbReference type="EMBL" id="MBB5061759.1"/>
    </source>
</evidence>
<gene>
    <name evidence="9" type="primary">mutS</name>
    <name evidence="13" type="ORF">HDF15_000084</name>
</gene>
<dbReference type="Gene3D" id="3.40.1170.10">
    <property type="entry name" value="DNA repair protein MutS, domain I"/>
    <property type="match status" value="1"/>
</dbReference>
<evidence type="ECO:0000256" key="8">
    <source>
        <dbReference type="ARBA" id="ARBA00024647"/>
    </source>
</evidence>
<dbReference type="PANTHER" id="PTHR11361">
    <property type="entry name" value="DNA MISMATCH REPAIR PROTEIN MUTS FAMILY MEMBER"/>
    <property type="match status" value="1"/>
</dbReference>
<dbReference type="Pfam" id="PF01624">
    <property type="entry name" value="MutS_I"/>
    <property type="match status" value="1"/>
</dbReference>
<evidence type="ECO:0000256" key="4">
    <source>
        <dbReference type="ARBA" id="ARBA00022763"/>
    </source>
</evidence>
<dbReference type="InterPro" id="IPR007861">
    <property type="entry name" value="DNA_mismatch_repair_MutS_clamp"/>
</dbReference>
<keyword evidence="5 9" id="KW-0067">ATP-binding</keyword>
<dbReference type="PIRSF" id="PIRSF037677">
    <property type="entry name" value="DNA_mis_repair_Msh6"/>
    <property type="match status" value="1"/>
</dbReference>
<dbReference type="EMBL" id="JACHIO010000001">
    <property type="protein sequence ID" value="MBB5061759.1"/>
    <property type="molecule type" value="Genomic_DNA"/>
</dbReference>
<dbReference type="GO" id="GO:0006298">
    <property type="term" value="P:mismatch repair"/>
    <property type="evidence" value="ECO:0007669"/>
    <property type="project" value="UniProtKB-UniRule"/>
</dbReference>
<dbReference type="InterPro" id="IPR007695">
    <property type="entry name" value="DNA_mismatch_repair_MutS-lik_N"/>
</dbReference>
<dbReference type="Gene3D" id="3.40.50.300">
    <property type="entry name" value="P-loop containing nucleotide triphosphate hydrolases"/>
    <property type="match status" value="1"/>
</dbReference>
<comment type="function">
    <text evidence="8 9">This protein is involved in the repair of mismatches in DNA. It is possible that it carries out the mismatch recognition step. This protein has a weak ATPase activity.</text>
</comment>
<evidence type="ECO:0000256" key="1">
    <source>
        <dbReference type="ARBA" id="ARBA00006271"/>
    </source>
</evidence>